<dbReference type="EMBL" id="PPHD01104720">
    <property type="protein sequence ID" value="POI19296.1"/>
    <property type="molecule type" value="Genomic_DNA"/>
</dbReference>
<reference evidence="9 10" key="1">
    <citation type="submission" date="2018-01" db="EMBL/GenBank/DDBJ databases">
        <title>Comparison of the Chinese Bamboo Partridge and Red Junglefowl genome sequences highlights the importance of demography in genome evolution.</title>
        <authorList>
            <person name="Tiley G.P."/>
            <person name="Kimball R.T."/>
            <person name="Braun E.L."/>
            <person name="Burleigh J.G."/>
        </authorList>
    </citation>
    <scope>NUCLEOTIDE SEQUENCE [LARGE SCALE GENOMIC DNA]</scope>
    <source>
        <strain evidence="9">RTK389</strain>
        <tissue evidence="9">Blood</tissue>
    </source>
</reference>
<dbReference type="AlphaFoldDB" id="A0A2P4S594"/>
<protein>
    <recommendedName>
        <fullName evidence="8">Glucose-methanol-choline oxidoreductase N-terminal domain-containing protein</fullName>
    </recommendedName>
</protein>
<accession>A0A2P4S594</accession>
<evidence type="ECO:0000313" key="9">
    <source>
        <dbReference type="EMBL" id="POI19296.1"/>
    </source>
</evidence>
<keyword evidence="4" id="KW-0274">FAD</keyword>
<evidence type="ECO:0000256" key="5">
    <source>
        <dbReference type="ARBA" id="ARBA00022857"/>
    </source>
</evidence>
<dbReference type="InterPro" id="IPR036188">
    <property type="entry name" value="FAD/NAD-bd_sf"/>
</dbReference>
<keyword evidence="6" id="KW-0520">NAD</keyword>
<feature type="domain" description="Glucose-methanol-choline oxidoreductase N-terminal" evidence="8">
    <location>
        <begin position="91"/>
        <end position="147"/>
    </location>
</feature>
<dbReference type="PANTHER" id="PTHR46091:SF2">
    <property type="entry name" value="AMINE OXIDASE DOMAIN-CONTAINING PROTEIN"/>
    <property type="match status" value="1"/>
</dbReference>
<evidence type="ECO:0000256" key="1">
    <source>
        <dbReference type="ARBA" id="ARBA00005855"/>
    </source>
</evidence>
<dbReference type="Pfam" id="PF00732">
    <property type="entry name" value="GMC_oxred_N"/>
    <property type="match status" value="1"/>
</dbReference>
<name>A0A2P4S594_BAMTH</name>
<keyword evidence="3 7" id="KW-0732">Signal</keyword>
<evidence type="ECO:0000256" key="7">
    <source>
        <dbReference type="SAM" id="SignalP"/>
    </source>
</evidence>
<dbReference type="Proteomes" id="UP000237246">
    <property type="component" value="Unassembled WGS sequence"/>
</dbReference>
<comment type="similarity">
    <text evidence="1">Belongs to the carotenoid/retinoid oxidoreductase family. CrtISO subfamily.</text>
</comment>
<dbReference type="OrthoDB" id="38045at2759"/>
<dbReference type="InterPro" id="IPR000172">
    <property type="entry name" value="GMC_OxRdtase_N"/>
</dbReference>
<gene>
    <name evidence="9" type="ORF">CIB84_016958</name>
</gene>
<evidence type="ECO:0000256" key="6">
    <source>
        <dbReference type="ARBA" id="ARBA00023027"/>
    </source>
</evidence>
<evidence type="ECO:0000256" key="2">
    <source>
        <dbReference type="ARBA" id="ARBA00022630"/>
    </source>
</evidence>
<dbReference type="GO" id="GO:0016614">
    <property type="term" value="F:oxidoreductase activity, acting on CH-OH group of donors"/>
    <property type="evidence" value="ECO:0007669"/>
    <property type="project" value="InterPro"/>
</dbReference>
<evidence type="ECO:0000256" key="3">
    <source>
        <dbReference type="ARBA" id="ARBA00022729"/>
    </source>
</evidence>
<dbReference type="PANTHER" id="PTHR46091">
    <property type="entry name" value="BLR7054 PROTEIN"/>
    <property type="match status" value="1"/>
</dbReference>
<feature type="signal peptide" evidence="7">
    <location>
        <begin position="1"/>
        <end position="31"/>
    </location>
</feature>
<keyword evidence="10" id="KW-1185">Reference proteome</keyword>
<organism evidence="9 10">
    <name type="scientific">Bambusicola thoracicus</name>
    <name type="common">Chinese bamboo-partridge</name>
    <name type="synonym">Perdix thoracica</name>
    <dbReference type="NCBI Taxonomy" id="9083"/>
    <lineage>
        <taxon>Eukaryota</taxon>
        <taxon>Metazoa</taxon>
        <taxon>Chordata</taxon>
        <taxon>Craniata</taxon>
        <taxon>Vertebrata</taxon>
        <taxon>Euteleostomi</taxon>
        <taxon>Archelosauria</taxon>
        <taxon>Archosauria</taxon>
        <taxon>Dinosauria</taxon>
        <taxon>Saurischia</taxon>
        <taxon>Theropoda</taxon>
        <taxon>Coelurosauria</taxon>
        <taxon>Aves</taxon>
        <taxon>Neognathae</taxon>
        <taxon>Galloanserae</taxon>
        <taxon>Galliformes</taxon>
        <taxon>Phasianidae</taxon>
        <taxon>Perdicinae</taxon>
        <taxon>Bambusicola</taxon>
    </lineage>
</organism>
<evidence type="ECO:0000313" key="10">
    <source>
        <dbReference type="Proteomes" id="UP000237246"/>
    </source>
</evidence>
<evidence type="ECO:0000259" key="8">
    <source>
        <dbReference type="Pfam" id="PF00732"/>
    </source>
</evidence>
<feature type="chain" id="PRO_5015128681" description="Glucose-methanol-choline oxidoreductase N-terminal domain-containing protein" evidence="7">
    <location>
        <begin position="32"/>
        <end position="162"/>
    </location>
</feature>
<proteinExistence type="inferred from homology"/>
<sequence>MVPRWLAAVLLRSGMLHWLSPIFRMAASSHSQEVARLTANRDLRALLSYLFYGTAPCDSSFLVNVLMVHHYQRGAWYPRGGASEIAFHTVPLIERAGGAVLVRATVTRILVSPDGTAVGVAVQKGGEEEEVEIQARIVISDAGTFNTFGKLLPAPLRAHPGV</sequence>
<evidence type="ECO:0000256" key="4">
    <source>
        <dbReference type="ARBA" id="ARBA00022827"/>
    </source>
</evidence>
<dbReference type="Gene3D" id="3.50.50.60">
    <property type="entry name" value="FAD/NAD(P)-binding domain"/>
    <property type="match status" value="1"/>
</dbReference>
<dbReference type="InterPro" id="IPR052206">
    <property type="entry name" value="Retinol_saturase"/>
</dbReference>
<keyword evidence="2" id="KW-0285">Flavoprotein</keyword>
<comment type="caution">
    <text evidence="9">The sequence shown here is derived from an EMBL/GenBank/DDBJ whole genome shotgun (WGS) entry which is preliminary data.</text>
</comment>
<dbReference type="SUPFAM" id="SSF51905">
    <property type="entry name" value="FAD/NAD(P)-binding domain"/>
    <property type="match status" value="1"/>
</dbReference>
<keyword evidence="5" id="KW-0521">NADP</keyword>
<dbReference type="GO" id="GO:0050660">
    <property type="term" value="F:flavin adenine dinucleotide binding"/>
    <property type="evidence" value="ECO:0007669"/>
    <property type="project" value="InterPro"/>
</dbReference>